<evidence type="ECO:0000256" key="1">
    <source>
        <dbReference type="SAM" id="Phobius"/>
    </source>
</evidence>
<reference evidence="4" key="1">
    <citation type="submission" date="2022-11" db="UniProtKB">
        <authorList>
            <consortium name="WormBaseParasite"/>
        </authorList>
    </citation>
    <scope>IDENTIFICATION</scope>
</reference>
<name>A0A915P4H4_9BILA</name>
<organism evidence="3 4">
    <name type="scientific">Meloidogyne floridensis</name>
    <dbReference type="NCBI Taxonomy" id="298350"/>
    <lineage>
        <taxon>Eukaryota</taxon>
        <taxon>Metazoa</taxon>
        <taxon>Ecdysozoa</taxon>
        <taxon>Nematoda</taxon>
        <taxon>Chromadorea</taxon>
        <taxon>Rhabditida</taxon>
        <taxon>Tylenchina</taxon>
        <taxon>Tylenchomorpha</taxon>
        <taxon>Tylenchoidea</taxon>
        <taxon>Meloidogynidae</taxon>
        <taxon>Meloidogyninae</taxon>
        <taxon>Meloidogyne</taxon>
    </lineage>
</organism>
<dbReference type="Gene3D" id="2.60.260.40">
    <property type="entry name" value="q5lls5 like domains"/>
    <property type="match status" value="1"/>
</dbReference>
<sequence>MKNPSSWLRQLFASFKEARIKKPSSTQDQSVSVLRKPMPSEIVAKKDGSAAQFDQITHTDYRLARFEYSTKQVNPNIAAHLVAEQAPVPSEDSVVFCDGGHFHGGHPKVFINLDKPGTHACGYCGQRFYNLHSTGPENMKTAHIQQKMPEVLNIPIVESTASRYKPSNLTRVASIVVCFLFAALISTLTGLYFSSSAQVQEVAEQRQSRIPSISERMDALHSKVAELERSLEAITRKDHLAWNNQSS</sequence>
<keyword evidence="1" id="KW-0472">Membrane</keyword>
<dbReference type="AlphaFoldDB" id="A0A915P4H4"/>
<feature type="transmembrane region" description="Helical" evidence="1">
    <location>
        <begin position="172"/>
        <end position="193"/>
    </location>
</feature>
<dbReference type="WBParaSite" id="scf7180000422427.g8944">
    <property type="protein sequence ID" value="scf7180000422427.g8944"/>
    <property type="gene ID" value="scf7180000422427.g8944"/>
</dbReference>
<protein>
    <submittedName>
        <fullName evidence="4">Zinc finger CHCC-type domain-containing protein</fullName>
    </submittedName>
</protein>
<keyword evidence="3" id="KW-1185">Reference proteome</keyword>
<keyword evidence="1" id="KW-0812">Transmembrane</keyword>
<dbReference type="PANTHER" id="PTHR13156:SF0">
    <property type="entry name" value="NADH DEHYDROGENASE [UBIQUINONE] IRON-SULFUR PROTEIN 6, MITOCHONDRIAL"/>
    <property type="match status" value="1"/>
</dbReference>
<evidence type="ECO:0000313" key="4">
    <source>
        <dbReference type="WBParaSite" id="scf7180000422427.g8944"/>
    </source>
</evidence>
<dbReference type="GO" id="GO:0006120">
    <property type="term" value="P:mitochondrial electron transport, NADH to ubiquinone"/>
    <property type="evidence" value="ECO:0007669"/>
    <property type="project" value="TreeGrafter"/>
</dbReference>
<feature type="domain" description="Zinc finger CHCC-type" evidence="2">
    <location>
        <begin position="94"/>
        <end position="128"/>
    </location>
</feature>
<dbReference type="PANTHER" id="PTHR13156">
    <property type="entry name" value="NADH-UBIQUINONE OXIDOREDUCTASE 13 KD-A SUBUNIT"/>
    <property type="match status" value="1"/>
</dbReference>
<evidence type="ECO:0000313" key="3">
    <source>
        <dbReference type="Proteomes" id="UP000887560"/>
    </source>
</evidence>
<keyword evidence="1" id="KW-1133">Transmembrane helix</keyword>
<dbReference type="Proteomes" id="UP000887560">
    <property type="component" value="Unplaced"/>
</dbReference>
<proteinExistence type="predicted"/>
<dbReference type="Pfam" id="PF10276">
    <property type="entry name" value="zf-CHCC"/>
    <property type="match status" value="1"/>
</dbReference>
<accession>A0A915P4H4</accession>
<dbReference type="GO" id="GO:0005739">
    <property type="term" value="C:mitochondrion"/>
    <property type="evidence" value="ECO:0007669"/>
    <property type="project" value="GOC"/>
</dbReference>
<dbReference type="InterPro" id="IPR019401">
    <property type="entry name" value="Znf_CHCC"/>
</dbReference>
<evidence type="ECO:0000259" key="2">
    <source>
        <dbReference type="Pfam" id="PF10276"/>
    </source>
</evidence>